<comment type="subcellular location">
    <subcellularLocation>
        <location evidence="6">Cytoplasm</location>
    </subcellularLocation>
    <subcellularLocation>
        <location evidence="6">Endosome</location>
    </subcellularLocation>
</comment>
<dbReference type="PANTHER" id="PTHR13128:SF12">
    <property type="entry name" value="VACUOLAR PROTEIN-SORTING-ASSOCIATED PROTEIN 36"/>
    <property type="match status" value="1"/>
</dbReference>
<evidence type="ECO:0000256" key="2">
    <source>
        <dbReference type="ARBA" id="ARBA00017953"/>
    </source>
</evidence>
<evidence type="ECO:0000256" key="7">
    <source>
        <dbReference type="SAM" id="MobiDB-lite"/>
    </source>
</evidence>
<evidence type="ECO:0000313" key="9">
    <source>
        <dbReference type="Proteomes" id="UP000693970"/>
    </source>
</evidence>
<comment type="similarity">
    <text evidence="1 6">Belongs to the VPS36 family.</text>
</comment>
<keyword evidence="9" id="KW-1185">Reference proteome</keyword>
<dbReference type="InterPro" id="IPR037855">
    <property type="entry name" value="Vps36"/>
</dbReference>
<gene>
    <name evidence="8" type="ORF">IV203_038760</name>
</gene>
<evidence type="ECO:0000256" key="6">
    <source>
        <dbReference type="RuleBase" id="RU367095"/>
    </source>
</evidence>
<keyword evidence="5 6" id="KW-0653">Protein transport</keyword>
<reference evidence="8" key="1">
    <citation type="journal article" date="2021" name="Sci. Rep.">
        <title>Diploid genomic architecture of Nitzschia inconspicua, an elite biomass production diatom.</title>
        <authorList>
            <person name="Oliver A."/>
            <person name="Podell S."/>
            <person name="Pinowska A."/>
            <person name="Traller J.C."/>
            <person name="Smith S.R."/>
            <person name="McClure R."/>
            <person name="Beliaev A."/>
            <person name="Bohutskyi P."/>
            <person name="Hill E.A."/>
            <person name="Rabines A."/>
            <person name="Zheng H."/>
            <person name="Allen L.Z."/>
            <person name="Kuo A."/>
            <person name="Grigoriev I.V."/>
            <person name="Allen A.E."/>
            <person name="Hazlebeck D."/>
            <person name="Allen E.E."/>
        </authorList>
    </citation>
    <scope>NUCLEOTIDE SEQUENCE</scope>
    <source>
        <strain evidence="8">Hildebrandi</strain>
    </source>
</reference>
<evidence type="ECO:0000256" key="4">
    <source>
        <dbReference type="ARBA" id="ARBA00022490"/>
    </source>
</evidence>
<dbReference type="GO" id="GO:0031902">
    <property type="term" value="C:late endosome membrane"/>
    <property type="evidence" value="ECO:0007669"/>
    <property type="project" value="UniProtKB-UniRule"/>
</dbReference>
<evidence type="ECO:0000256" key="5">
    <source>
        <dbReference type="ARBA" id="ARBA00022927"/>
    </source>
</evidence>
<comment type="caution">
    <text evidence="8">The sequence shown here is derived from an EMBL/GenBank/DDBJ whole genome shotgun (WGS) entry which is preliminary data.</text>
</comment>
<organism evidence="8 9">
    <name type="scientific">Nitzschia inconspicua</name>
    <dbReference type="NCBI Taxonomy" id="303405"/>
    <lineage>
        <taxon>Eukaryota</taxon>
        <taxon>Sar</taxon>
        <taxon>Stramenopiles</taxon>
        <taxon>Ochrophyta</taxon>
        <taxon>Bacillariophyta</taxon>
        <taxon>Bacillariophyceae</taxon>
        <taxon>Bacillariophycidae</taxon>
        <taxon>Bacillariales</taxon>
        <taxon>Bacillariaceae</taxon>
        <taxon>Nitzschia</taxon>
    </lineage>
</organism>
<evidence type="ECO:0000256" key="3">
    <source>
        <dbReference type="ARBA" id="ARBA00022448"/>
    </source>
</evidence>
<dbReference type="Pfam" id="PF04157">
    <property type="entry name" value="EAP30"/>
    <property type="match status" value="1"/>
</dbReference>
<comment type="function">
    <text evidence="6">Component of the ESCRT-II complex (endosomal sorting complex required for transport II), which is required for multivesicular body (MVB) formation and sorting of endosomal cargo proteins into MVBs.</text>
</comment>
<keyword evidence="3 6" id="KW-0813">Transport</keyword>
<proteinExistence type="inferred from homology"/>
<dbReference type="AlphaFoldDB" id="A0A9K3LRD4"/>
<sequence>MSSVSTASTPDWSPFYCLPKAELTPCGLLKLDTADNEVEMIRRNSLIELRHENTNDPMAPCPRGIDGPWINRTSIVLTITITTHRIVLTDSSTNDYRFIHLSNVHIVQATGGPSFQHPFGSYKIVVSTYTYGDLLLVVPNSVNRSKEKRDVIFQQLEKALIRKQWEQATRMQEQQKIQQQKQSTKVGVDHILSKHHQRHAHASKLADTALSGDAEQLLTQAGELLQVIQKYTVLLQKYQKSGNQDDDDAAQKLEGLLSDMGMTSALTKSQQVGNSGNSTGGGGGGGSSSFGYGSRKRNNPALQDYYELTARQLADFLLPRFHKQIQTGQGSGIMTLTDVYCLFNRARGTNLISPEDLRQACELLGDLNLGLSQRTFPSGVIVVQLDKTLTLTGGTNNNKNNTTTGDSIVQLCPTTALEASHVLKLSPFLAMEQLEEAERLGLVCRDVTLETIRFYPNKFLTAGW</sequence>
<name>A0A9K3LRD4_9STRA</name>
<reference evidence="8" key="2">
    <citation type="submission" date="2021-04" db="EMBL/GenBank/DDBJ databases">
        <authorList>
            <person name="Podell S."/>
        </authorList>
    </citation>
    <scope>NUCLEOTIDE SEQUENCE</scope>
    <source>
        <strain evidence="8">Hildebrandi</strain>
    </source>
</reference>
<comment type="subunit">
    <text evidence="6">Component of the endosomal sorting complex required for transport II (ESCRT-II).</text>
</comment>
<dbReference type="EMBL" id="JAGRRH010000009">
    <property type="protein sequence ID" value="KAG7365556.1"/>
    <property type="molecule type" value="Genomic_DNA"/>
</dbReference>
<dbReference type="InterPro" id="IPR040608">
    <property type="entry name" value="Snf8/Vps36"/>
</dbReference>
<evidence type="ECO:0000256" key="1">
    <source>
        <dbReference type="ARBA" id="ARBA00009697"/>
    </source>
</evidence>
<dbReference type="GO" id="GO:0043328">
    <property type="term" value="P:protein transport to vacuole involved in ubiquitin-dependent protein catabolic process via the multivesicular body sorting pathway"/>
    <property type="evidence" value="ECO:0007669"/>
    <property type="project" value="UniProtKB-UniRule"/>
</dbReference>
<accession>A0A9K3LRD4</accession>
<dbReference type="OrthoDB" id="271448at2759"/>
<dbReference type="PANTHER" id="PTHR13128">
    <property type="entry name" value="VACUOLAR PROTEIN-SORTING-ASSOCIATED PROTEIN 36"/>
    <property type="match status" value="1"/>
</dbReference>
<dbReference type="GO" id="GO:0032266">
    <property type="term" value="F:phosphatidylinositol-3-phosphate binding"/>
    <property type="evidence" value="ECO:0007669"/>
    <property type="project" value="UniProtKB-UniRule"/>
</dbReference>
<feature type="compositionally biased region" description="Gly residues" evidence="7">
    <location>
        <begin position="278"/>
        <end position="288"/>
    </location>
</feature>
<keyword evidence="4 6" id="KW-0963">Cytoplasm</keyword>
<dbReference type="GO" id="GO:0043130">
    <property type="term" value="F:ubiquitin binding"/>
    <property type="evidence" value="ECO:0007669"/>
    <property type="project" value="UniProtKB-UniRule"/>
</dbReference>
<protein>
    <recommendedName>
        <fullName evidence="2 6">Vacuolar protein-sorting-associated protein 36</fullName>
    </recommendedName>
    <alternativeName>
        <fullName evidence="6">ESCRT-II complex subunit VPS36</fullName>
    </alternativeName>
</protein>
<dbReference type="GO" id="GO:0000814">
    <property type="term" value="C:ESCRT II complex"/>
    <property type="evidence" value="ECO:0007669"/>
    <property type="project" value="UniProtKB-UniRule"/>
</dbReference>
<keyword evidence="6" id="KW-0967">Endosome</keyword>
<evidence type="ECO:0000313" key="8">
    <source>
        <dbReference type="EMBL" id="KAG7365556.1"/>
    </source>
</evidence>
<feature type="region of interest" description="Disordered" evidence="7">
    <location>
        <begin position="268"/>
        <end position="294"/>
    </location>
</feature>
<dbReference type="Proteomes" id="UP000693970">
    <property type="component" value="Unassembled WGS sequence"/>
</dbReference>
<dbReference type="FunFam" id="1.10.10.10:FF:000416">
    <property type="entry name" value="Vacuolar protein-sorting-associated protein 36"/>
    <property type="match status" value="1"/>
</dbReference>